<evidence type="ECO:0000256" key="1">
    <source>
        <dbReference type="ARBA" id="ARBA00004123"/>
    </source>
</evidence>
<dbReference type="Proteomes" id="UP000799778">
    <property type="component" value="Unassembled WGS sequence"/>
</dbReference>
<dbReference type="GO" id="GO:0006357">
    <property type="term" value="P:regulation of transcription by RNA polymerase II"/>
    <property type="evidence" value="ECO:0007669"/>
    <property type="project" value="InterPro"/>
</dbReference>
<gene>
    <name evidence="8" type="primary">MED18</name>
    <name evidence="9" type="ORF">BU24DRAFT_344776</name>
</gene>
<proteinExistence type="inferred from homology"/>
<evidence type="ECO:0000313" key="9">
    <source>
        <dbReference type="EMBL" id="KAF2018170.1"/>
    </source>
</evidence>
<evidence type="ECO:0000256" key="7">
    <source>
        <dbReference type="ARBA" id="ARBA00032012"/>
    </source>
</evidence>
<evidence type="ECO:0000256" key="5">
    <source>
        <dbReference type="ARBA" id="ARBA00023163"/>
    </source>
</evidence>
<dbReference type="GO" id="GO:0070847">
    <property type="term" value="C:core mediator complex"/>
    <property type="evidence" value="ECO:0007669"/>
    <property type="project" value="TreeGrafter"/>
</dbReference>
<dbReference type="GO" id="GO:0006369">
    <property type="term" value="P:termination of RNA polymerase II transcription"/>
    <property type="evidence" value="ECO:0007669"/>
    <property type="project" value="TreeGrafter"/>
</dbReference>
<evidence type="ECO:0000256" key="2">
    <source>
        <dbReference type="ARBA" id="ARBA00009814"/>
    </source>
</evidence>
<reference evidence="9" key="1">
    <citation type="journal article" date="2020" name="Stud. Mycol.">
        <title>101 Dothideomycetes genomes: a test case for predicting lifestyles and emergence of pathogens.</title>
        <authorList>
            <person name="Haridas S."/>
            <person name="Albert R."/>
            <person name="Binder M."/>
            <person name="Bloem J."/>
            <person name="Labutti K."/>
            <person name="Salamov A."/>
            <person name="Andreopoulos B."/>
            <person name="Baker S."/>
            <person name="Barry K."/>
            <person name="Bills G."/>
            <person name="Bluhm B."/>
            <person name="Cannon C."/>
            <person name="Castanera R."/>
            <person name="Culley D."/>
            <person name="Daum C."/>
            <person name="Ezra D."/>
            <person name="Gonzalez J."/>
            <person name="Henrissat B."/>
            <person name="Kuo A."/>
            <person name="Liang C."/>
            <person name="Lipzen A."/>
            <person name="Lutzoni F."/>
            <person name="Magnuson J."/>
            <person name="Mondo S."/>
            <person name="Nolan M."/>
            <person name="Ohm R."/>
            <person name="Pangilinan J."/>
            <person name="Park H.-J."/>
            <person name="Ramirez L."/>
            <person name="Alfaro M."/>
            <person name="Sun H."/>
            <person name="Tritt A."/>
            <person name="Yoshinaga Y."/>
            <person name="Zwiers L.-H."/>
            <person name="Turgeon B."/>
            <person name="Goodwin S."/>
            <person name="Spatafora J."/>
            <person name="Crous P."/>
            <person name="Grigoriev I."/>
        </authorList>
    </citation>
    <scope>NUCLEOTIDE SEQUENCE</scope>
    <source>
        <strain evidence="9">CBS 175.79</strain>
    </source>
</reference>
<dbReference type="OrthoDB" id="5348092at2759"/>
<dbReference type="Pfam" id="PF09637">
    <property type="entry name" value="Med18"/>
    <property type="match status" value="1"/>
</dbReference>
<evidence type="ECO:0000256" key="8">
    <source>
        <dbReference type="RuleBase" id="RU364150"/>
    </source>
</evidence>
<comment type="similarity">
    <text evidence="2 8">Belongs to the Mediator complex subunit 18 family.</text>
</comment>
<comment type="function">
    <text evidence="8">Component of the Mediator complex, a coactivator involved in the regulated transcription of nearly all RNA polymerase II-dependent genes. Mediator functions as a bridge to convey information from gene-specific regulatory proteins to the basal RNA polymerase II transcription machinery. Mediator is recruited to promoters by direct interactions with regulatory proteins and serves as a scaffold for the assembly of a functional preinitiation complex with RNA polymerase II and the general transcription factors.</text>
</comment>
<keyword evidence="8" id="KW-0010">Activator</keyword>
<keyword evidence="6 8" id="KW-0539">Nucleus</keyword>
<dbReference type="GO" id="GO:0003712">
    <property type="term" value="F:transcription coregulator activity"/>
    <property type="evidence" value="ECO:0007669"/>
    <property type="project" value="InterPro"/>
</dbReference>
<evidence type="ECO:0000313" key="10">
    <source>
        <dbReference type="Proteomes" id="UP000799778"/>
    </source>
</evidence>
<keyword evidence="4 8" id="KW-0805">Transcription regulation</keyword>
<dbReference type="GO" id="GO:0016592">
    <property type="term" value="C:mediator complex"/>
    <property type="evidence" value="ECO:0007669"/>
    <property type="project" value="InterPro"/>
</dbReference>
<sequence length="275" mass="30781">MYELLLYGQVPQTRHEQVLKVLAGVAAMQPRRIVKRHIVYRPTREPEEPGSNLRRGGSQAVAVKNTARPGGSKPLYFTHLVQRLPESFERENTRSTEDDPAVAKQDAVSESQWSHEWHDLPDPVDRGVLVRQTTNSGAIEGNAHAYAIALGNKFVSEFYIEGNQYVLGNVVIFLHRILHEPGVRSLETEPKIDLPSFSALSPLDPSGAYILEAKIRVQDLNNPALLDTGIQELQGFKKHMKGCVELHVPDRLTLDTRVKYQPRGIAPPNHQVAAR</sequence>
<keyword evidence="10" id="KW-1185">Reference proteome</keyword>
<dbReference type="PANTHER" id="PTHR13321">
    <property type="entry name" value="MEDIATOR OF RNA POLYMERASE II TRANSCRIPTION, SUBUNIT 18"/>
    <property type="match status" value="1"/>
</dbReference>
<organism evidence="9 10">
    <name type="scientific">Aaosphaeria arxii CBS 175.79</name>
    <dbReference type="NCBI Taxonomy" id="1450172"/>
    <lineage>
        <taxon>Eukaryota</taxon>
        <taxon>Fungi</taxon>
        <taxon>Dikarya</taxon>
        <taxon>Ascomycota</taxon>
        <taxon>Pezizomycotina</taxon>
        <taxon>Dothideomycetes</taxon>
        <taxon>Pleosporomycetidae</taxon>
        <taxon>Pleosporales</taxon>
        <taxon>Pleosporales incertae sedis</taxon>
        <taxon>Aaosphaeria</taxon>
    </lineage>
</organism>
<dbReference type="InterPro" id="IPR019095">
    <property type="entry name" value="Mediator_Med18"/>
</dbReference>
<evidence type="ECO:0000256" key="3">
    <source>
        <dbReference type="ARBA" id="ARBA00019612"/>
    </source>
</evidence>
<dbReference type="Gene3D" id="2.40.320.10">
    <property type="entry name" value="Hypothetical Protein Pfu-838710-001"/>
    <property type="match status" value="1"/>
</dbReference>
<evidence type="ECO:0000256" key="4">
    <source>
        <dbReference type="ARBA" id="ARBA00023015"/>
    </source>
</evidence>
<dbReference type="PANTHER" id="PTHR13321:SF2">
    <property type="entry name" value="MEDIATOR OF RNA POLYMERASE II TRANSCRIPTION SUBUNIT 18"/>
    <property type="match status" value="1"/>
</dbReference>
<comment type="subcellular location">
    <subcellularLocation>
        <location evidence="1 8">Nucleus</location>
    </subcellularLocation>
</comment>
<name>A0A6A5Y006_9PLEO</name>
<evidence type="ECO:0000256" key="6">
    <source>
        <dbReference type="ARBA" id="ARBA00023242"/>
    </source>
</evidence>
<comment type="subunit">
    <text evidence="8">Component of the Mediator complex.</text>
</comment>
<keyword evidence="5 8" id="KW-0804">Transcription</keyword>
<dbReference type="AlphaFoldDB" id="A0A6A5Y006"/>
<accession>A0A6A5Y006</accession>
<dbReference type="EMBL" id="ML978068">
    <property type="protein sequence ID" value="KAF2018170.1"/>
    <property type="molecule type" value="Genomic_DNA"/>
</dbReference>
<protein>
    <recommendedName>
        <fullName evidence="3 8">Mediator of RNA polymerase II transcription subunit 18</fullName>
    </recommendedName>
    <alternativeName>
        <fullName evidence="7 8">Mediator complex subunit 18</fullName>
    </alternativeName>
</protein>